<gene>
    <name evidence="7" type="ordered locus">PputGB1_2153</name>
</gene>
<dbReference type="HOGENOM" id="CLU_017584_0_1_6"/>
<dbReference type="CDD" id="cd00609">
    <property type="entry name" value="AAT_like"/>
    <property type="match status" value="1"/>
</dbReference>
<comment type="similarity">
    <text evidence="1">In the C-terminal section; belongs to the class-I pyridoxal-phosphate-dependent aminotransferase family.</text>
</comment>
<dbReference type="SUPFAM" id="SSF46785">
    <property type="entry name" value="Winged helix' DNA-binding domain"/>
    <property type="match status" value="1"/>
</dbReference>
<evidence type="ECO:0000256" key="1">
    <source>
        <dbReference type="ARBA" id="ARBA00005384"/>
    </source>
</evidence>
<sequence length="502" mass="55366">MQPCLQILRTPLIRYPEHSPALDRPMELHIRLEGRKGLADQLYQQLRDGIDSGHLAAGTQLPPTRLLAEQLGVSRKTVAEAYSRLTYDNLLSGVVGRGTFVTPRHPLRNNEADTIPLAGAASLERWQQRATVLGQRQLHAPSRYDFVGGASSKAQFPFDQWRSCLNYALRRSQRHPERQFPAQGLPELREAIAHHIAYARGVHCSAADLLVCNGAQQALDLIARVLVEPGCQVAMEDPGYPPARQLFLALGARLQSVPVDGEGLCVEQIADGTRLIYVTPSHQFPLGMPMSEPRRHALLARAAELGALIIEDDYDCEFRYHGPASDALKRLDRHGLVAYVGTFSKTLLPELRLGYAVLPPAVLQAACVAKHLSDWHSPTLLQWALARFLGEGHLNKHIRRCHEVYSARRERILARLGGDLAPWFSAIPASAGFHLSALASPGVDVELLANLARKVEVGLYSLAPFFSEAPLRPGLLLGFGAIELLDIDPALDRVRDTLQRLS</sequence>
<keyword evidence="4" id="KW-0238">DNA-binding</keyword>
<dbReference type="CDD" id="cd07377">
    <property type="entry name" value="WHTH_GntR"/>
    <property type="match status" value="1"/>
</dbReference>
<dbReference type="InterPro" id="IPR015421">
    <property type="entry name" value="PyrdxlP-dep_Trfase_major"/>
</dbReference>
<evidence type="ECO:0000256" key="2">
    <source>
        <dbReference type="ARBA" id="ARBA00022898"/>
    </source>
</evidence>
<dbReference type="Proteomes" id="UP000002157">
    <property type="component" value="Chromosome"/>
</dbReference>
<reference evidence="7 8" key="1">
    <citation type="submission" date="2008-01" db="EMBL/GenBank/DDBJ databases">
        <title>Complete sequence of Pseudomonas putida GB-1.</title>
        <authorList>
            <consortium name="US DOE Joint Genome Institute"/>
            <person name="Copeland A."/>
            <person name="Lucas S."/>
            <person name="Lapidus A."/>
            <person name="Barry K."/>
            <person name="Glavina del Rio T."/>
            <person name="Dalin E."/>
            <person name="Tice H."/>
            <person name="Pitluck S."/>
            <person name="Bruce D."/>
            <person name="Goodwin L."/>
            <person name="Chertkov O."/>
            <person name="Brettin T."/>
            <person name="Detter J.C."/>
            <person name="Han C."/>
            <person name="Kuske C.R."/>
            <person name="Schmutz J."/>
            <person name="Larimer F."/>
            <person name="Land M."/>
            <person name="Hauser L."/>
            <person name="Kyrpides N."/>
            <person name="Kim E."/>
            <person name="McCarthy J.K."/>
            <person name="Richardson P."/>
        </authorList>
    </citation>
    <scope>NUCLEOTIDE SEQUENCE [LARGE SCALE GENOMIC DNA]</scope>
    <source>
        <strain evidence="7 8">GB-1</strain>
    </source>
</reference>
<dbReference type="InterPro" id="IPR036388">
    <property type="entry name" value="WH-like_DNA-bd_sf"/>
</dbReference>
<dbReference type="InterPro" id="IPR051446">
    <property type="entry name" value="HTH_trans_reg/aminotransferase"/>
</dbReference>
<accession>B0KMJ8</accession>
<dbReference type="Gene3D" id="1.10.10.10">
    <property type="entry name" value="Winged helix-like DNA-binding domain superfamily/Winged helix DNA-binding domain"/>
    <property type="match status" value="1"/>
</dbReference>
<dbReference type="GO" id="GO:0030170">
    <property type="term" value="F:pyridoxal phosphate binding"/>
    <property type="evidence" value="ECO:0007669"/>
    <property type="project" value="InterPro"/>
</dbReference>
<dbReference type="GO" id="GO:0008483">
    <property type="term" value="F:transaminase activity"/>
    <property type="evidence" value="ECO:0007669"/>
    <property type="project" value="UniProtKB-KW"/>
</dbReference>
<dbReference type="GO" id="GO:0003700">
    <property type="term" value="F:DNA-binding transcription factor activity"/>
    <property type="evidence" value="ECO:0007669"/>
    <property type="project" value="InterPro"/>
</dbReference>
<dbReference type="PANTHER" id="PTHR46577">
    <property type="entry name" value="HTH-TYPE TRANSCRIPTIONAL REGULATORY PROTEIN GABR"/>
    <property type="match status" value="1"/>
</dbReference>
<evidence type="ECO:0000256" key="4">
    <source>
        <dbReference type="ARBA" id="ARBA00023125"/>
    </source>
</evidence>
<dbReference type="SUPFAM" id="SSF53383">
    <property type="entry name" value="PLP-dependent transferases"/>
    <property type="match status" value="1"/>
</dbReference>
<evidence type="ECO:0000256" key="5">
    <source>
        <dbReference type="ARBA" id="ARBA00023163"/>
    </source>
</evidence>
<dbReference type="InterPro" id="IPR000524">
    <property type="entry name" value="Tscrpt_reg_HTH_GntR"/>
</dbReference>
<dbReference type="InterPro" id="IPR004839">
    <property type="entry name" value="Aminotransferase_I/II_large"/>
</dbReference>
<dbReference type="KEGG" id="ppg:PputGB1_2153"/>
<dbReference type="PRINTS" id="PR00035">
    <property type="entry name" value="HTHGNTR"/>
</dbReference>
<keyword evidence="7" id="KW-0032">Aminotransferase</keyword>
<name>B0KMJ8_PSEPG</name>
<dbReference type="InterPro" id="IPR015424">
    <property type="entry name" value="PyrdxlP-dep_Trfase"/>
</dbReference>
<evidence type="ECO:0000313" key="7">
    <source>
        <dbReference type="EMBL" id="ABY98054.1"/>
    </source>
</evidence>
<protein>
    <submittedName>
        <fullName evidence="7">Transcriptional regulator, GntR family with aminotransferase domain</fullName>
    </submittedName>
</protein>
<keyword evidence="3" id="KW-0805">Transcription regulation</keyword>
<proteinExistence type="inferred from homology"/>
<dbReference type="Pfam" id="PF00392">
    <property type="entry name" value="GntR"/>
    <property type="match status" value="1"/>
</dbReference>
<dbReference type="eggNOG" id="COG1167">
    <property type="taxonomic scope" value="Bacteria"/>
</dbReference>
<evidence type="ECO:0000313" key="8">
    <source>
        <dbReference type="Proteomes" id="UP000002157"/>
    </source>
</evidence>
<organism evidence="7 8">
    <name type="scientific">Pseudomonas putida (strain GB-1)</name>
    <dbReference type="NCBI Taxonomy" id="76869"/>
    <lineage>
        <taxon>Bacteria</taxon>
        <taxon>Pseudomonadati</taxon>
        <taxon>Pseudomonadota</taxon>
        <taxon>Gammaproteobacteria</taxon>
        <taxon>Pseudomonadales</taxon>
        <taxon>Pseudomonadaceae</taxon>
        <taxon>Pseudomonas</taxon>
    </lineage>
</organism>
<dbReference type="Gene3D" id="3.40.640.10">
    <property type="entry name" value="Type I PLP-dependent aspartate aminotransferase-like (Major domain)"/>
    <property type="match status" value="1"/>
</dbReference>
<keyword evidence="5" id="KW-0804">Transcription</keyword>
<dbReference type="PANTHER" id="PTHR46577:SF1">
    <property type="entry name" value="HTH-TYPE TRANSCRIPTIONAL REGULATORY PROTEIN GABR"/>
    <property type="match status" value="1"/>
</dbReference>
<dbReference type="SMART" id="SM00345">
    <property type="entry name" value="HTH_GNTR"/>
    <property type="match status" value="1"/>
</dbReference>
<keyword evidence="2" id="KW-0663">Pyridoxal phosphate</keyword>
<dbReference type="Pfam" id="PF00155">
    <property type="entry name" value="Aminotran_1_2"/>
    <property type="match status" value="1"/>
</dbReference>
<dbReference type="InterPro" id="IPR036390">
    <property type="entry name" value="WH_DNA-bd_sf"/>
</dbReference>
<keyword evidence="7" id="KW-0808">Transferase</keyword>
<dbReference type="EMBL" id="CP000926">
    <property type="protein sequence ID" value="ABY98054.1"/>
    <property type="molecule type" value="Genomic_DNA"/>
</dbReference>
<evidence type="ECO:0000259" key="6">
    <source>
        <dbReference type="PROSITE" id="PS50949"/>
    </source>
</evidence>
<dbReference type="AlphaFoldDB" id="B0KMJ8"/>
<feature type="domain" description="HTH gntR-type" evidence="6">
    <location>
        <begin position="36"/>
        <end position="104"/>
    </location>
</feature>
<dbReference type="GO" id="GO:0003677">
    <property type="term" value="F:DNA binding"/>
    <property type="evidence" value="ECO:0007669"/>
    <property type="project" value="UniProtKB-KW"/>
</dbReference>
<dbReference type="PROSITE" id="PS50949">
    <property type="entry name" value="HTH_GNTR"/>
    <property type="match status" value="1"/>
</dbReference>
<evidence type="ECO:0000256" key="3">
    <source>
        <dbReference type="ARBA" id="ARBA00023015"/>
    </source>
</evidence>